<protein>
    <submittedName>
        <fullName evidence="1">Uncharacterized protein</fullName>
    </submittedName>
</protein>
<dbReference type="AlphaFoldDB" id="A0A438I524"/>
<evidence type="ECO:0000313" key="2">
    <source>
        <dbReference type="Proteomes" id="UP000288805"/>
    </source>
</evidence>
<proteinExistence type="predicted"/>
<reference evidence="1 2" key="1">
    <citation type="journal article" date="2018" name="PLoS Genet.">
        <title>Population sequencing reveals clonal diversity and ancestral inbreeding in the grapevine cultivar Chardonnay.</title>
        <authorList>
            <person name="Roach M.J."/>
            <person name="Johnson D.L."/>
            <person name="Bohlmann J."/>
            <person name="van Vuuren H.J."/>
            <person name="Jones S.J."/>
            <person name="Pretorius I.S."/>
            <person name="Schmidt S.A."/>
            <person name="Borneman A.R."/>
        </authorList>
    </citation>
    <scope>NUCLEOTIDE SEQUENCE [LARGE SCALE GENOMIC DNA]</scope>
    <source>
        <strain evidence="2">cv. Chardonnay</strain>
        <tissue evidence="1">Leaf</tissue>
    </source>
</reference>
<dbReference type="EMBL" id="QGNW01000142">
    <property type="protein sequence ID" value="RVW91810.1"/>
    <property type="molecule type" value="Genomic_DNA"/>
</dbReference>
<gene>
    <name evidence="1" type="ORF">CK203_045960</name>
</gene>
<organism evidence="1 2">
    <name type="scientific">Vitis vinifera</name>
    <name type="common">Grape</name>
    <dbReference type="NCBI Taxonomy" id="29760"/>
    <lineage>
        <taxon>Eukaryota</taxon>
        <taxon>Viridiplantae</taxon>
        <taxon>Streptophyta</taxon>
        <taxon>Embryophyta</taxon>
        <taxon>Tracheophyta</taxon>
        <taxon>Spermatophyta</taxon>
        <taxon>Magnoliopsida</taxon>
        <taxon>eudicotyledons</taxon>
        <taxon>Gunneridae</taxon>
        <taxon>Pentapetalae</taxon>
        <taxon>rosids</taxon>
        <taxon>Vitales</taxon>
        <taxon>Vitaceae</taxon>
        <taxon>Viteae</taxon>
        <taxon>Vitis</taxon>
    </lineage>
</organism>
<evidence type="ECO:0000313" key="1">
    <source>
        <dbReference type="EMBL" id="RVW91810.1"/>
    </source>
</evidence>
<comment type="caution">
    <text evidence="1">The sequence shown here is derived from an EMBL/GenBank/DDBJ whole genome shotgun (WGS) entry which is preliminary data.</text>
</comment>
<name>A0A438I524_VITVI</name>
<dbReference type="Proteomes" id="UP000288805">
    <property type="component" value="Unassembled WGS sequence"/>
</dbReference>
<sequence length="235" mass="26468">MDSSLCSEPTRSPSLGVCDDALTWTYLDGSLPLVYHHLLLLKPDLHLSHDQFSRITYTSTSGKWWSLAQLIMDTIIYFFQKVKRALHVVPLPSTREPAPPTPTFDTSLPVLPIPLPPPLSNAPELVVPISTPVVPVSDLLDLHSLRLSMLPKYLIDHGSSRHTLGVICVHGLHLITPKGKFVTPVYHVEVDGGTEDDPLWYRMLARPLHLSWRSLISYYTYVRGYYQVATPVLER</sequence>
<accession>A0A438I524</accession>